<proteinExistence type="predicted"/>
<keyword evidence="2" id="KW-1185">Reference proteome</keyword>
<gene>
    <name evidence="1" type="primary">Necator_chrV.g19927</name>
    <name evidence="1" type="ORF">RB195_015135</name>
</gene>
<sequence length="98" mass="11267">MPLCLTFTDLKKAFDSVEVEAVMEALDNQSFPNQCMKLSLQKTMFMRNELVSDAHTHSAERTYPKAPDTFIWVGKLHDERPDSRGYERLGERIGASRM</sequence>
<accession>A0ABR1E351</accession>
<name>A0ABR1E351_NECAM</name>
<dbReference type="Proteomes" id="UP001303046">
    <property type="component" value="Unassembled WGS sequence"/>
</dbReference>
<evidence type="ECO:0008006" key="3">
    <source>
        <dbReference type="Google" id="ProtNLM"/>
    </source>
</evidence>
<dbReference type="EMBL" id="JAVFWL010000005">
    <property type="protein sequence ID" value="KAK6757130.1"/>
    <property type="molecule type" value="Genomic_DNA"/>
</dbReference>
<protein>
    <recommendedName>
        <fullName evidence="3">Reverse transcriptase domain-containing protein</fullName>
    </recommendedName>
</protein>
<comment type="caution">
    <text evidence="1">The sequence shown here is derived from an EMBL/GenBank/DDBJ whole genome shotgun (WGS) entry which is preliminary data.</text>
</comment>
<organism evidence="1 2">
    <name type="scientific">Necator americanus</name>
    <name type="common">Human hookworm</name>
    <dbReference type="NCBI Taxonomy" id="51031"/>
    <lineage>
        <taxon>Eukaryota</taxon>
        <taxon>Metazoa</taxon>
        <taxon>Ecdysozoa</taxon>
        <taxon>Nematoda</taxon>
        <taxon>Chromadorea</taxon>
        <taxon>Rhabditida</taxon>
        <taxon>Rhabditina</taxon>
        <taxon>Rhabditomorpha</taxon>
        <taxon>Strongyloidea</taxon>
        <taxon>Ancylostomatidae</taxon>
        <taxon>Bunostominae</taxon>
        <taxon>Necator</taxon>
    </lineage>
</organism>
<reference evidence="1 2" key="1">
    <citation type="submission" date="2023-08" db="EMBL/GenBank/DDBJ databases">
        <title>A Necator americanus chromosomal reference genome.</title>
        <authorList>
            <person name="Ilik V."/>
            <person name="Petrzelkova K.J."/>
            <person name="Pardy F."/>
            <person name="Fuh T."/>
            <person name="Niatou-Singa F.S."/>
            <person name="Gouil Q."/>
            <person name="Baker L."/>
            <person name="Ritchie M.E."/>
            <person name="Jex A.R."/>
            <person name="Gazzola D."/>
            <person name="Li H."/>
            <person name="Toshio Fujiwara R."/>
            <person name="Zhan B."/>
            <person name="Aroian R.V."/>
            <person name="Pafco B."/>
            <person name="Schwarz E.M."/>
        </authorList>
    </citation>
    <scope>NUCLEOTIDE SEQUENCE [LARGE SCALE GENOMIC DNA]</scope>
    <source>
        <strain evidence="1 2">Aroian</strain>
        <tissue evidence="1">Whole animal</tissue>
    </source>
</reference>
<evidence type="ECO:0000313" key="2">
    <source>
        <dbReference type="Proteomes" id="UP001303046"/>
    </source>
</evidence>
<evidence type="ECO:0000313" key="1">
    <source>
        <dbReference type="EMBL" id="KAK6757130.1"/>
    </source>
</evidence>